<name>A0A377W9L8_KLEPN</name>
<sequence>MVCSPSQMSVDNGIRYGNELAVRAVATFYSGFTTYTWLPFVGAGGRIARLSAVFTFPAQSPYIIPPPEQSAKQRNLVVSR</sequence>
<gene>
    <name evidence="1" type="ORF">NCTC8849_00007</name>
</gene>
<evidence type="ECO:0000313" key="1">
    <source>
        <dbReference type="EMBL" id="STT51536.1"/>
    </source>
</evidence>
<organism evidence="1 2">
    <name type="scientific">Klebsiella pneumoniae</name>
    <dbReference type="NCBI Taxonomy" id="573"/>
    <lineage>
        <taxon>Bacteria</taxon>
        <taxon>Pseudomonadati</taxon>
        <taxon>Pseudomonadota</taxon>
        <taxon>Gammaproteobacteria</taxon>
        <taxon>Enterobacterales</taxon>
        <taxon>Enterobacteriaceae</taxon>
        <taxon>Klebsiella/Raoultella group</taxon>
        <taxon>Klebsiella</taxon>
        <taxon>Klebsiella pneumoniae complex</taxon>
    </lineage>
</organism>
<accession>A0A377W9L8</accession>
<proteinExistence type="predicted"/>
<dbReference type="AlphaFoldDB" id="A0A377W9L8"/>
<protein>
    <submittedName>
        <fullName evidence="1">Uncharacterized protein</fullName>
    </submittedName>
</protein>
<evidence type="ECO:0000313" key="2">
    <source>
        <dbReference type="Proteomes" id="UP000254799"/>
    </source>
</evidence>
<reference evidence="1 2" key="1">
    <citation type="submission" date="2018-06" db="EMBL/GenBank/DDBJ databases">
        <authorList>
            <consortium name="Pathogen Informatics"/>
            <person name="Doyle S."/>
        </authorList>
    </citation>
    <scope>NUCLEOTIDE SEQUENCE [LARGE SCALE GENOMIC DNA]</scope>
    <source>
        <strain evidence="1 2">NCTC8849</strain>
    </source>
</reference>
<dbReference type="EMBL" id="UGLC01000001">
    <property type="protein sequence ID" value="STT51536.1"/>
    <property type="molecule type" value="Genomic_DNA"/>
</dbReference>
<dbReference type="Proteomes" id="UP000254799">
    <property type="component" value="Unassembled WGS sequence"/>
</dbReference>